<evidence type="ECO:0000313" key="4">
    <source>
        <dbReference type="EMBL" id="PYE51196.1"/>
    </source>
</evidence>
<comment type="cofactor">
    <cofactor evidence="3">
        <name>Ca(2+)</name>
        <dbReference type="ChEBI" id="CHEBI:29108"/>
    </cofactor>
    <text evidence="3">Binds 1 Ca(2+) ion per subunit.</text>
</comment>
<protein>
    <submittedName>
        <fullName evidence="4">Mn-containing catalase</fullName>
    </submittedName>
</protein>
<dbReference type="CDD" id="cd01051">
    <property type="entry name" value="Mn_catalase"/>
    <property type="match status" value="1"/>
</dbReference>
<comment type="cofactor">
    <cofactor evidence="2">
        <name>Mn(2+)</name>
        <dbReference type="ChEBI" id="CHEBI:29035"/>
    </cofactor>
    <text evidence="2">Binds 2 manganese ions per subunit.</text>
</comment>
<dbReference type="SUPFAM" id="SSF47240">
    <property type="entry name" value="Ferritin-like"/>
    <property type="match status" value="1"/>
</dbReference>
<accession>A0A318S1U7</accession>
<keyword evidence="2" id="KW-0464">Manganese</keyword>
<comment type="similarity">
    <text evidence="1">Belongs to the manganese catalase family.</text>
</comment>
<dbReference type="RefSeq" id="WP_110888099.1">
    <property type="nucleotide sequence ID" value="NZ_QJSX01000015.1"/>
</dbReference>
<feature type="binding site" evidence="2">
    <location>
        <position position="66"/>
    </location>
    <ligand>
        <name>Mn(2+)</name>
        <dbReference type="ChEBI" id="CHEBI:29035"/>
        <label>2</label>
    </ligand>
</feature>
<feature type="binding site" evidence="2">
    <location>
        <position position="35"/>
    </location>
    <ligand>
        <name>Mn(2+)</name>
        <dbReference type="ChEBI" id="CHEBI:29035"/>
        <label>1</label>
    </ligand>
</feature>
<dbReference type="InterPro" id="IPR012347">
    <property type="entry name" value="Ferritin-like"/>
</dbReference>
<keyword evidence="5" id="KW-1185">Reference proteome</keyword>
<evidence type="ECO:0000256" key="3">
    <source>
        <dbReference type="PIRSR" id="PIRSR607760-2"/>
    </source>
</evidence>
<dbReference type="InterPro" id="IPR039377">
    <property type="entry name" value="Mn_catalase_dom"/>
</dbReference>
<evidence type="ECO:0000256" key="1">
    <source>
        <dbReference type="ARBA" id="ARBA00007644"/>
    </source>
</evidence>
<keyword evidence="3" id="KW-0106">Calcium</keyword>
<reference evidence="4 5" key="1">
    <citation type="submission" date="2018-06" db="EMBL/GenBank/DDBJ databases">
        <title>Genomic Encyclopedia of Type Strains, Phase IV (KMG-IV): sequencing the most valuable type-strain genomes for metagenomic binning, comparative biology and taxonomic classification.</title>
        <authorList>
            <person name="Goeker M."/>
        </authorList>
    </citation>
    <scope>NUCLEOTIDE SEQUENCE [LARGE SCALE GENOMIC DNA]</scope>
    <source>
        <strain evidence="4 5">DSM 18048</strain>
    </source>
</reference>
<dbReference type="InterPro" id="IPR007760">
    <property type="entry name" value="Mn_catalase"/>
</dbReference>
<dbReference type="EMBL" id="QJSX01000015">
    <property type="protein sequence ID" value="PYE51196.1"/>
    <property type="molecule type" value="Genomic_DNA"/>
</dbReference>
<dbReference type="InterPro" id="IPR009078">
    <property type="entry name" value="Ferritin-like_SF"/>
</dbReference>
<dbReference type="Pfam" id="PF05067">
    <property type="entry name" value="Mn_catalase"/>
    <property type="match status" value="1"/>
</dbReference>
<comment type="caution">
    <text evidence="4">The sequence shown here is derived from an EMBL/GenBank/DDBJ whole genome shotgun (WGS) entry which is preliminary data.</text>
</comment>
<proteinExistence type="inferred from homology"/>
<feature type="binding site" evidence="2">
    <location>
        <position position="69"/>
    </location>
    <ligand>
        <name>Mn(2+)</name>
        <dbReference type="ChEBI" id="CHEBI:29035"/>
        <label>1</label>
    </ligand>
</feature>
<feature type="binding site" evidence="2">
    <location>
        <position position="183"/>
    </location>
    <ligand>
        <name>Mn(2+)</name>
        <dbReference type="ChEBI" id="CHEBI:29035"/>
        <label>1</label>
    </ligand>
</feature>
<dbReference type="Proteomes" id="UP000248326">
    <property type="component" value="Unassembled WGS sequence"/>
</dbReference>
<gene>
    <name evidence="4" type="ORF">DES52_115128</name>
</gene>
<keyword evidence="2" id="KW-0479">Metal-binding</keyword>
<evidence type="ECO:0000313" key="5">
    <source>
        <dbReference type="Proteomes" id="UP000248326"/>
    </source>
</evidence>
<feature type="binding site" evidence="3">
    <location>
        <position position="57"/>
    </location>
    <ligand>
        <name>Ca(2+)</name>
        <dbReference type="ChEBI" id="CHEBI:29108"/>
    </ligand>
</feature>
<sequence length="317" mass="34342">MFYHDNKLQYPVRVETPNPVFAKMLQQAIGGVEGEIRVMMQYLFQAWGARGPKKYRDLLLETGTEEIAHIEMLATAVALNLEGSPNAVKEEAANHNPMVAAVLGGMNPRHYLSAGMAALPENANGVPFNASHVYASGNIVADMYANVAAESTGRVLATRLYQMTDDPGMKDMLSFLIARDTMHQQQWLAVVEELGGYEGALPIPNSFPQELEQRGFSYAFVSTGTPDLETPQGRWTSGPSLDGNGEFRVEKARPLGEEPVLAPPMPEGFAQKEQMIGGMAKGVSNLDPNSSEGIAQRISETLGNAVDKLTGGENRSS</sequence>
<dbReference type="AlphaFoldDB" id="A0A318S1U7"/>
<dbReference type="OrthoDB" id="9800585at2"/>
<name>A0A318S1U7_9DEIO</name>
<organism evidence="4 5">
    <name type="scientific">Deinococcus yavapaiensis KR-236</name>
    <dbReference type="NCBI Taxonomy" id="694435"/>
    <lineage>
        <taxon>Bacteria</taxon>
        <taxon>Thermotogati</taxon>
        <taxon>Deinococcota</taxon>
        <taxon>Deinococci</taxon>
        <taxon>Deinococcales</taxon>
        <taxon>Deinococcaceae</taxon>
        <taxon>Deinococcus</taxon>
    </lineage>
</organism>
<evidence type="ECO:0000256" key="2">
    <source>
        <dbReference type="PIRSR" id="PIRSR607760-1"/>
    </source>
</evidence>
<dbReference type="GO" id="GO:0046872">
    <property type="term" value="F:metal ion binding"/>
    <property type="evidence" value="ECO:0007669"/>
    <property type="project" value="UniProtKB-KW"/>
</dbReference>
<feature type="binding site" evidence="2">
    <location>
        <position position="150"/>
    </location>
    <ligand>
        <name>Mn(2+)</name>
        <dbReference type="ChEBI" id="CHEBI:29035"/>
        <label>1</label>
    </ligand>
</feature>
<dbReference type="Gene3D" id="1.20.1260.10">
    <property type="match status" value="1"/>
</dbReference>